<dbReference type="NCBIfam" id="TIGR00072">
    <property type="entry name" value="hydrog_prot"/>
    <property type="match status" value="1"/>
</dbReference>
<dbReference type="SUPFAM" id="SSF53163">
    <property type="entry name" value="HybD-like"/>
    <property type="match status" value="1"/>
</dbReference>
<evidence type="ECO:0000256" key="3">
    <source>
        <dbReference type="ARBA" id="ARBA00022750"/>
    </source>
</evidence>
<evidence type="ECO:0000256" key="2">
    <source>
        <dbReference type="ARBA" id="ARBA00022670"/>
    </source>
</evidence>
<dbReference type="GO" id="GO:0016485">
    <property type="term" value="P:protein processing"/>
    <property type="evidence" value="ECO:0007669"/>
    <property type="project" value="TreeGrafter"/>
</dbReference>
<keyword evidence="4" id="KW-0378">Hydrolase</keyword>
<dbReference type="InterPro" id="IPR023430">
    <property type="entry name" value="Pept_HybD-like_dom_sf"/>
</dbReference>
<evidence type="ECO:0000256" key="4">
    <source>
        <dbReference type="ARBA" id="ARBA00022801"/>
    </source>
</evidence>
<dbReference type="AlphaFoldDB" id="A0A1B9F8R7"/>
<evidence type="ECO:0000256" key="1">
    <source>
        <dbReference type="ARBA" id="ARBA00006814"/>
    </source>
</evidence>
<dbReference type="CDD" id="cd06062">
    <property type="entry name" value="H2MP_MemB-H2up"/>
    <property type="match status" value="1"/>
</dbReference>
<keyword evidence="3" id="KW-0064">Aspartyl protease</keyword>
<dbReference type="STRING" id="1156395.DBT_0144"/>
<protein>
    <submittedName>
        <fullName evidence="5">Hydrogenase maturation protease</fullName>
    </submittedName>
</protein>
<gene>
    <name evidence="5" type="ORF">DBT_0144</name>
</gene>
<dbReference type="PANTHER" id="PTHR30302">
    <property type="entry name" value="HYDROGENASE 1 MATURATION PROTEASE"/>
    <property type="match status" value="1"/>
</dbReference>
<dbReference type="PANTHER" id="PTHR30302:SF1">
    <property type="entry name" value="HYDROGENASE 2 MATURATION PROTEASE"/>
    <property type="match status" value="1"/>
</dbReference>
<comment type="similarity">
    <text evidence="1">Belongs to the peptidase A31 family.</text>
</comment>
<dbReference type="Proteomes" id="UP000093080">
    <property type="component" value="Unassembled WGS sequence"/>
</dbReference>
<name>A0A1B9F8R7_9BACT</name>
<dbReference type="RefSeq" id="WP_067615863.1">
    <property type="nucleotide sequence ID" value="NZ_MAGO01000001.1"/>
</dbReference>
<dbReference type="GO" id="GO:0008047">
    <property type="term" value="F:enzyme activator activity"/>
    <property type="evidence" value="ECO:0007669"/>
    <property type="project" value="InterPro"/>
</dbReference>
<dbReference type="EMBL" id="MAGO01000001">
    <property type="protein sequence ID" value="OCC16327.1"/>
    <property type="molecule type" value="Genomic_DNA"/>
</dbReference>
<keyword evidence="2 5" id="KW-0645">Protease</keyword>
<evidence type="ECO:0000313" key="5">
    <source>
        <dbReference type="EMBL" id="OCC16327.1"/>
    </source>
</evidence>
<accession>A0A1B9F8R7</accession>
<organism evidence="5 6">
    <name type="scientific">Dissulfuribacter thermophilus</name>
    <dbReference type="NCBI Taxonomy" id="1156395"/>
    <lineage>
        <taxon>Bacteria</taxon>
        <taxon>Pseudomonadati</taxon>
        <taxon>Thermodesulfobacteriota</taxon>
        <taxon>Dissulfuribacteria</taxon>
        <taxon>Dissulfuribacterales</taxon>
        <taxon>Dissulfuribacteraceae</taxon>
        <taxon>Dissulfuribacter</taxon>
    </lineage>
</organism>
<dbReference type="Gene3D" id="3.40.50.1450">
    <property type="entry name" value="HybD-like"/>
    <property type="match status" value="1"/>
</dbReference>
<proteinExistence type="inferred from homology"/>
<dbReference type="PRINTS" id="PR00446">
    <property type="entry name" value="HYDRGNUPTAKE"/>
</dbReference>
<dbReference type="GO" id="GO:0004190">
    <property type="term" value="F:aspartic-type endopeptidase activity"/>
    <property type="evidence" value="ECO:0007669"/>
    <property type="project" value="UniProtKB-KW"/>
</dbReference>
<dbReference type="Pfam" id="PF01750">
    <property type="entry name" value="HycI"/>
    <property type="match status" value="1"/>
</dbReference>
<evidence type="ECO:0000313" key="6">
    <source>
        <dbReference type="Proteomes" id="UP000093080"/>
    </source>
</evidence>
<keyword evidence="6" id="KW-1185">Reference proteome</keyword>
<comment type="caution">
    <text evidence="5">The sequence shown here is derived from an EMBL/GenBank/DDBJ whole genome shotgun (WGS) entry which is preliminary data.</text>
</comment>
<dbReference type="InterPro" id="IPR000671">
    <property type="entry name" value="Peptidase_A31"/>
</dbReference>
<reference evidence="5 6" key="1">
    <citation type="submission" date="2016-06" db="EMBL/GenBank/DDBJ databases">
        <title>Respiratory ammonification of nitrate coupled to the oxidation of elemental sulfur in deep-sea autotrophic thermophilic bacteria.</title>
        <authorList>
            <person name="Slobodkina G.B."/>
            <person name="Mardanov A.V."/>
            <person name="Ravin N.V."/>
            <person name="Frolova A.A."/>
            <person name="Viryasiv M.B."/>
            <person name="Chernyh N.A."/>
            <person name="Bonch-Osmolovskaya E.A."/>
            <person name="Slobodkin A.I."/>
        </authorList>
    </citation>
    <scope>NUCLEOTIDE SEQUENCE [LARGE SCALE GENOMIC DNA]</scope>
    <source>
        <strain evidence="5 6">S69</strain>
    </source>
</reference>
<sequence>MKSPKKGILGIGNILLKDEGFGVQVVRYLEENFEIPEEVEVMDGGTSGMALSDFIKGLNRLLIIDVVRLEDSPGTLKEFSLKDLMLLSDSFRMSPHQVGILDVLSLLSFEGTLPEKVDFLCVVPRDLGTGLGLSKELEPLVPEVAKRAYEWLINA</sequence>